<reference evidence="13 14" key="1">
    <citation type="submission" date="2023-08" db="EMBL/GenBank/DDBJ databases">
        <title>Black Yeasts Isolated from many extreme environments.</title>
        <authorList>
            <person name="Coleine C."/>
            <person name="Stajich J.E."/>
            <person name="Selbmann L."/>
        </authorList>
    </citation>
    <scope>NUCLEOTIDE SEQUENCE [LARGE SCALE GENOMIC DNA]</scope>
    <source>
        <strain evidence="13 14">CCFEE 5792</strain>
    </source>
</reference>
<evidence type="ECO:0000256" key="2">
    <source>
        <dbReference type="ARBA" id="ARBA00010992"/>
    </source>
</evidence>
<dbReference type="InterPro" id="IPR036259">
    <property type="entry name" value="MFS_trans_sf"/>
</dbReference>
<comment type="similarity">
    <text evidence="2 10">Belongs to the major facilitator superfamily. Sugar transporter (TC 2.A.1.1) family.</text>
</comment>
<evidence type="ECO:0000256" key="8">
    <source>
        <dbReference type="ARBA" id="ARBA00037560"/>
    </source>
</evidence>
<feature type="transmembrane region" description="Helical" evidence="11">
    <location>
        <begin position="24"/>
        <end position="46"/>
    </location>
</feature>
<evidence type="ECO:0000256" key="7">
    <source>
        <dbReference type="ARBA" id="ARBA00023136"/>
    </source>
</evidence>
<dbReference type="Proteomes" id="UP001358417">
    <property type="component" value="Unassembled WGS sequence"/>
</dbReference>
<dbReference type="AlphaFoldDB" id="A0AAV9NLH9"/>
<dbReference type="PRINTS" id="PR00171">
    <property type="entry name" value="SUGRTRNSPORT"/>
</dbReference>
<keyword evidence="7 11" id="KW-0472">Membrane</keyword>
<feature type="transmembrane region" description="Helical" evidence="11">
    <location>
        <begin position="321"/>
        <end position="343"/>
    </location>
</feature>
<feature type="transmembrane region" description="Helical" evidence="11">
    <location>
        <begin position="283"/>
        <end position="301"/>
    </location>
</feature>
<name>A0AAV9NLH9_9EURO</name>
<feature type="transmembrane region" description="Helical" evidence="11">
    <location>
        <begin position="158"/>
        <end position="179"/>
    </location>
</feature>
<dbReference type="Pfam" id="PF00083">
    <property type="entry name" value="Sugar_tr"/>
    <property type="match status" value="1"/>
</dbReference>
<comment type="caution">
    <text evidence="13">The sequence shown here is derived from an EMBL/GenBank/DDBJ whole genome shotgun (WGS) entry which is preliminary data.</text>
</comment>
<dbReference type="PANTHER" id="PTHR48022:SF34">
    <property type="entry name" value="MAJOR FACILITATOR SUPERFAMILY (MFS) PROFILE DOMAIN-CONTAINING PROTEIN-RELATED"/>
    <property type="match status" value="1"/>
</dbReference>
<keyword evidence="3 10" id="KW-0813">Transport</keyword>
<dbReference type="InterPro" id="IPR050360">
    <property type="entry name" value="MFS_Sugar_Transporters"/>
</dbReference>
<evidence type="ECO:0000256" key="6">
    <source>
        <dbReference type="ARBA" id="ARBA00022989"/>
    </source>
</evidence>
<dbReference type="InterPro" id="IPR020846">
    <property type="entry name" value="MFS_dom"/>
</dbReference>
<dbReference type="SUPFAM" id="SSF103473">
    <property type="entry name" value="MFS general substrate transporter"/>
    <property type="match status" value="1"/>
</dbReference>
<feature type="transmembrane region" description="Helical" evidence="11">
    <location>
        <begin position="191"/>
        <end position="211"/>
    </location>
</feature>
<feature type="transmembrane region" description="Helical" evidence="11">
    <location>
        <begin position="454"/>
        <end position="473"/>
    </location>
</feature>
<dbReference type="GeneID" id="89979094"/>
<feature type="transmembrane region" description="Helical" evidence="11">
    <location>
        <begin position="352"/>
        <end position="371"/>
    </location>
</feature>
<evidence type="ECO:0000259" key="12">
    <source>
        <dbReference type="PROSITE" id="PS50850"/>
    </source>
</evidence>
<dbReference type="PROSITE" id="PS00217">
    <property type="entry name" value="SUGAR_TRANSPORT_2"/>
    <property type="match status" value="1"/>
</dbReference>
<evidence type="ECO:0000256" key="5">
    <source>
        <dbReference type="ARBA" id="ARBA00022911"/>
    </source>
</evidence>
<evidence type="ECO:0000256" key="11">
    <source>
        <dbReference type="SAM" id="Phobius"/>
    </source>
</evidence>
<dbReference type="NCBIfam" id="TIGR00879">
    <property type="entry name" value="SP"/>
    <property type="match status" value="1"/>
</dbReference>
<dbReference type="RefSeq" id="XP_064709199.1">
    <property type="nucleotide sequence ID" value="XM_064854473.1"/>
</dbReference>
<feature type="transmembrane region" description="Helical" evidence="11">
    <location>
        <begin position="66"/>
        <end position="85"/>
    </location>
</feature>
<evidence type="ECO:0000256" key="3">
    <source>
        <dbReference type="ARBA" id="ARBA00022448"/>
    </source>
</evidence>
<accession>A0AAV9NLH9</accession>
<feature type="transmembrane region" description="Helical" evidence="11">
    <location>
        <begin position="422"/>
        <end position="442"/>
    </location>
</feature>
<evidence type="ECO:0000256" key="9">
    <source>
        <dbReference type="ARBA" id="ARBA00043213"/>
    </source>
</evidence>
<feature type="domain" description="Major facilitator superfamily (MFS) profile" evidence="12">
    <location>
        <begin position="27"/>
        <end position="476"/>
    </location>
</feature>
<dbReference type="Gene3D" id="1.20.1250.20">
    <property type="entry name" value="MFS general substrate transporter like domains"/>
    <property type="match status" value="1"/>
</dbReference>
<dbReference type="FunFam" id="1.20.1250.20:FF:000026">
    <property type="entry name" value="MFS quinate transporter QutD"/>
    <property type="match status" value="1"/>
</dbReference>
<proteinExistence type="inferred from homology"/>
<feature type="transmembrane region" description="Helical" evidence="11">
    <location>
        <begin position="383"/>
        <end position="410"/>
    </location>
</feature>
<keyword evidence="6 11" id="KW-1133">Transmembrane helix</keyword>
<dbReference type="GO" id="GO:0016020">
    <property type="term" value="C:membrane"/>
    <property type="evidence" value="ECO:0007669"/>
    <property type="project" value="UniProtKB-SubCell"/>
</dbReference>
<organism evidence="13 14">
    <name type="scientific">Exophiala bonariae</name>
    <dbReference type="NCBI Taxonomy" id="1690606"/>
    <lineage>
        <taxon>Eukaryota</taxon>
        <taxon>Fungi</taxon>
        <taxon>Dikarya</taxon>
        <taxon>Ascomycota</taxon>
        <taxon>Pezizomycotina</taxon>
        <taxon>Eurotiomycetes</taxon>
        <taxon>Chaetothyriomycetidae</taxon>
        <taxon>Chaetothyriales</taxon>
        <taxon>Herpotrichiellaceae</taxon>
        <taxon>Exophiala</taxon>
    </lineage>
</organism>
<gene>
    <name evidence="13" type="ORF">LTR84_010940</name>
</gene>
<sequence length="517" mass="56537">MRPSRHAVEPMSVETPREVYNYRVYLLAIVSSFGAIIFGYDLAFIGTTLALDSFKKDFKLHGNTDAFSANIVSLLQAGCFFGSLAAAQIGDKFGRKWALIMAGVIFCVGSLMQTVSFGNVPVMFTGRAVGGLGVGAASMLVPLYIAEVSPPKIRGRLVGIYEIGVQAGTCVGFWINYGLKINMKPSTSQWMIPFAIQLIPGGILIIGMLFLPDSPRWYARTKGREVATTVLAKLRNLPAEHPYVQEEIDRVINQIEYEREHTVGKGLVAEFKELSKPGNRNRIAIGVMIFVFMQMAGSNAINFYSPRIFKSIGLTGSSTGLYATGIYGIVRFIAVVIAMAFVVDRFGRTKMLMYGSALMSACMWYIGGYVLSSNPSAAKSISAGGYAACTLIYIYAIGFCFSWAGVPWIYCSEIFPLRIRGIGMALCTATHWLMNFVIARSVPYMITNIGGGTYFVFASFLAVAVLFVFFFVPETRGLDMESMDELFGGPQAGARAGVRDIDEEKAATETIERKEVV</sequence>
<dbReference type="PROSITE" id="PS50850">
    <property type="entry name" value="MFS"/>
    <property type="match status" value="1"/>
</dbReference>
<dbReference type="EMBL" id="JAVRRD010000005">
    <property type="protein sequence ID" value="KAK5058676.1"/>
    <property type="molecule type" value="Genomic_DNA"/>
</dbReference>
<keyword evidence="14" id="KW-1185">Reference proteome</keyword>
<evidence type="ECO:0000313" key="14">
    <source>
        <dbReference type="Proteomes" id="UP001358417"/>
    </source>
</evidence>
<dbReference type="InterPro" id="IPR005829">
    <property type="entry name" value="Sugar_transporter_CS"/>
</dbReference>
<dbReference type="InterPro" id="IPR003663">
    <property type="entry name" value="Sugar/inositol_transpt"/>
</dbReference>
<evidence type="ECO:0000256" key="1">
    <source>
        <dbReference type="ARBA" id="ARBA00004141"/>
    </source>
</evidence>
<keyword evidence="5" id="KW-0672">Quinate metabolism</keyword>
<evidence type="ECO:0000256" key="4">
    <source>
        <dbReference type="ARBA" id="ARBA00022692"/>
    </source>
</evidence>
<dbReference type="GO" id="GO:0005351">
    <property type="term" value="F:carbohydrate:proton symporter activity"/>
    <property type="evidence" value="ECO:0007669"/>
    <property type="project" value="TreeGrafter"/>
</dbReference>
<dbReference type="PANTHER" id="PTHR48022">
    <property type="entry name" value="PLASTIDIC GLUCOSE TRANSPORTER 4"/>
    <property type="match status" value="1"/>
</dbReference>
<keyword evidence="4 11" id="KW-0812">Transmembrane</keyword>
<feature type="transmembrane region" description="Helical" evidence="11">
    <location>
        <begin position="128"/>
        <end position="146"/>
    </location>
</feature>
<protein>
    <recommendedName>
        <fullName evidence="9">Quinate transporter</fullName>
    </recommendedName>
</protein>
<comment type="subcellular location">
    <subcellularLocation>
        <location evidence="1">Membrane</location>
        <topology evidence="1">Multi-pass membrane protein</topology>
    </subcellularLocation>
</comment>
<evidence type="ECO:0000313" key="13">
    <source>
        <dbReference type="EMBL" id="KAK5058676.1"/>
    </source>
</evidence>
<dbReference type="InterPro" id="IPR005828">
    <property type="entry name" value="MFS_sugar_transport-like"/>
</dbReference>
<comment type="function">
    <text evidence="8">Integral membrane transporter that imports quinic acid to be catabolized as a carbon source.</text>
</comment>
<feature type="transmembrane region" description="Helical" evidence="11">
    <location>
        <begin position="97"/>
        <end position="116"/>
    </location>
</feature>
<evidence type="ECO:0000256" key="10">
    <source>
        <dbReference type="RuleBase" id="RU003346"/>
    </source>
</evidence>